<evidence type="ECO:0000256" key="11">
    <source>
        <dbReference type="ARBA" id="ARBA00044456"/>
    </source>
</evidence>
<feature type="active site" evidence="13">
    <location>
        <position position="307"/>
    </location>
</feature>
<feature type="binding site" evidence="14">
    <location>
        <position position="310"/>
    </location>
    <ligand>
        <name>Zn(2+)</name>
        <dbReference type="ChEBI" id="CHEBI:29105"/>
        <note>catalytic</note>
    </ligand>
</feature>
<evidence type="ECO:0000256" key="2">
    <source>
        <dbReference type="ARBA" id="ARBA00022670"/>
    </source>
</evidence>
<dbReference type="EC" id="3.4.24.84" evidence="15"/>
<comment type="function">
    <text evidence="15">Proteolytically removes the C-terminal three residues of farnesylated proteins.</text>
</comment>
<evidence type="ECO:0000256" key="13">
    <source>
        <dbReference type="PIRSR" id="PIRSR627057-1"/>
    </source>
</evidence>
<sequence>MIASFLQSLSDSLDIPGFNYKKLILGFTFAQWAFETVLTFRQNKVLGKPNPPETLKFDIDAKTFKKSQTYSKAKAKFSIFTNAYSLLQNFLFIQYDVLPLVWQKAGTALKFVAPYLPKFLGLTMMGEISQSMFFILFLQLISLATNFPIECYQHFVLEEKFGFNKLTFKLFLLDTIKMLLLSIAFGGPLIAGFLKIVLYFGDNFALYAWGMTFAFQLVLQTIFPTVIQPLFNKVEPLEKGELRTSIEELAKKNRFPLTQLFVIDGSKRSTHSNAYFMGLPWSKQIVLYDTLIKSATIEETTAVLAHEIGHWALSHNLKMMIISNMYIISVFSMFSLFIHNNSLFNSFGFYGYKPVLAGFWMFNYILSPFDCVFTFFNHIMSRKHEYEADNYAVKQGYSQELSRSLIKLQIENLSAMDADWLYSAYHYSHPILSERLKAIGYVAEKKVVQEKEEKNE</sequence>
<dbReference type="EMBL" id="BTFZ01000004">
    <property type="protein sequence ID" value="GMM35143.1"/>
    <property type="molecule type" value="Genomic_DNA"/>
</dbReference>
<comment type="cofactor">
    <cofactor evidence="14 15">
        <name>Zn(2+)</name>
        <dbReference type="ChEBI" id="CHEBI:29105"/>
    </cofactor>
    <text evidence="14 15">Binds 1 zinc ion per subunit.</text>
</comment>
<comment type="subcellular location">
    <subcellularLocation>
        <location evidence="1 15">Endoplasmic reticulum membrane</location>
        <topology evidence="1 15">Multi-pass membrane protein</topology>
    </subcellularLocation>
</comment>
<feature type="transmembrane region" description="Helical" evidence="15">
    <location>
        <begin position="178"/>
        <end position="200"/>
    </location>
</feature>
<feature type="transmembrane region" description="Helical" evidence="15">
    <location>
        <begin position="358"/>
        <end position="376"/>
    </location>
</feature>
<feature type="transmembrane region" description="Helical" evidence="15">
    <location>
        <begin position="206"/>
        <end position="227"/>
    </location>
</feature>
<name>A0AAV5QLU9_9ASCO</name>
<dbReference type="AlphaFoldDB" id="A0AAV5QLU9"/>
<keyword evidence="5 15" id="KW-0378">Hydrolase</keyword>
<evidence type="ECO:0000259" key="16">
    <source>
        <dbReference type="Pfam" id="PF01435"/>
    </source>
</evidence>
<keyword evidence="2 15" id="KW-0645">Protease</keyword>
<evidence type="ECO:0000256" key="6">
    <source>
        <dbReference type="ARBA" id="ARBA00022824"/>
    </source>
</evidence>
<proteinExistence type="inferred from homology"/>
<accession>A0AAV5QLU9</accession>
<gene>
    <name evidence="18" type="ORF">DASC09_024680</name>
</gene>
<evidence type="ECO:0000256" key="10">
    <source>
        <dbReference type="ARBA" id="ARBA00023136"/>
    </source>
</evidence>
<dbReference type="GO" id="GO:0004222">
    <property type="term" value="F:metalloendopeptidase activity"/>
    <property type="evidence" value="ECO:0007669"/>
    <property type="project" value="UniProtKB-UniRule"/>
</dbReference>
<keyword evidence="19" id="KW-1185">Reference proteome</keyword>
<keyword evidence="8 15" id="KW-1133">Transmembrane helix</keyword>
<comment type="caution">
    <text evidence="18">The sequence shown here is derived from an EMBL/GenBank/DDBJ whole genome shotgun (WGS) entry which is preliminary data.</text>
</comment>
<dbReference type="Gene3D" id="3.30.2010.10">
    <property type="entry name" value="Metalloproteases ('zincins'), catalytic domain"/>
    <property type="match status" value="1"/>
</dbReference>
<evidence type="ECO:0000256" key="12">
    <source>
        <dbReference type="ARBA" id="ARBA00060927"/>
    </source>
</evidence>
<evidence type="ECO:0000256" key="4">
    <source>
        <dbReference type="ARBA" id="ARBA00022723"/>
    </source>
</evidence>
<comment type="catalytic activity">
    <reaction evidence="11 15">
        <text>Hydrolyzes the peptide bond -P2-(S-farnesyl or geranylgeranyl)C-P1'-P2'-P3'-COOH where P1' and P2' are amino acids with aliphatic side chains and P3' is any C-terminal residue.</text>
        <dbReference type="EC" id="3.4.24.84"/>
    </reaction>
</comment>
<dbReference type="FunFam" id="3.30.2010.10:FF:000002">
    <property type="entry name" value="CAAX prenyl protease"/>
    <property type="match status" value="1"/>
</dbReference>
<organism evidence="18 19">
    <name type="scientific">Saccharomycopsis crataegensis</name>
    <dbReference type="NCBI Taxonomy" id="43959"/>
    <lineage>
        <taxon>Eukaryota</taxon>
        <taxon>Fungi</taxon>
        <taxon>Dikarya</taxon>
        <taxon>Ascomycota</taxon>
        <taxon>Saccharomycotina</taxon>
        <taxon>Saccharomycetes</taxon>
        <taxon>Saccharomycopsidaceae</taxon>
        <taxon>Saccharomycopsis</taxon>
    </lineage>
</organism>
<feature type="transmembrane region" description="Helical" evidence="15">
    <location>
        <begin position="319"/>
        <end position="338"/>
    </location>
</feature>
<dbReference type="GeneID" id="90073122"/>
<reference evidence="18 19" key="1">
    <citation type="journal article" date="2023" name="Elife">
        <title>Identification of key yeast species and microbe-microbe interactions impacting larval growth of Drosophila in the wild.</title>
        <authorList>
            <person name="Mure A."/>
            <person name="Sugiura Y."/>
            <person name="Maeda R."/>
            <person name="Honda K."/>
            <person name="Sakurai N."/>
            <person name="Takahashi Y."/>
            <person name="Watada M."/>
            <person name="Katoh T."/>
            <person name="Gotoh A."/>
            <person name="Gotoh Y."/>
            <person name="Taniguchi I."/>
            <person name="Nakamura K."/>
            <person name="Hayashi T."/>
            <person name="Katayama T."/>
            <person name="Uemura T."/>
            <person name="Hattori Y."/>
        </authorList>
    </citation>
    <scope>NUCLEOTIDE SEQUENCE [LARGE SCALE GENOMIC DNA]</scope>
    <source>
        <strain evidence="18 19">SC-9</strain>
    </source>
</reference>
<dbReference type="RefSeq" id="XP_064852143.1">
    <property type="nucleotide sequence ID" value="XM_064996071.1"/>
</dbReference>
<feature type="binding site" evidence="14">
    <location>
        <position position="306"/>
    </location>
    <ligand>
        <name>Zn(2+)</name>
        <dbReference type="ChEBI" id="CHEBI:29105"/>
        <note>catalytic</note>
    </ligand>
</feature>
<dbReference type="Pfam" id="PF16491">
    <property type="entry name" value="Peptidase_M48_N"/>
    <property type="match status" value="1"/>
</dbReference>
<dbReference type="GO" id="GO:0005789">
    <property type="term" value="C:endoplasmic reticulum membrane"/>
    <property type="evidence" value="ECO:0007669"/>
    <property type="project" value="UniProtKB-SubCell"/>
</dbReference>
<evidence type="ECO:0000256" key="14">
    <source>
        <dbReference type="PIRSR" id="PIRSR627057-2"/>
    </source>
</evidence>
<comment type="similarity">
    <text evidence="12 15">Belongs to the peptidase M48A family.</text>
</comment>
<evidence type="ECO:0000256" key="1">
    <source>
        <dbReference type="ARBA" id="ARBA00004477"/>
    </source>
</evidence>
<feature type="domain" description="Peptidase M48" evidence="16">
    <location>
        <begin position="236"/>
        <end position="440"/>
    </location>
</feature>
<evidence type="ECO:0000313" key="19">
    <source>
        <dbReference type="Proteomes" id="UP001360560"/>
    </source>
</evidence>
<evidence type="ECO:0000256" key="15">
    <source>
        <dbReference type="RuleBase" id="RU366005"/>
    </source>
</evidence>
<dbReference type="Proteomes" id="UP001360560">
    <property type="component" value="Unassembled WGS sequence"/>
</dbReference>
<evidence type="ECO:0000256" key="8">
    <source>
        <dbReference type="ARBA" id="ARBA00022989"/>
    </source>
</evidence>
<keyword evidence="7 14" id="KW-0862">Zinc</keyword>
<evidence type="ECO:0000256" key="3">
    <source>
        <dbReference type="ARBA" id="ARBA00022692"/>
    </source>
</evidence>
<evidence type="ECO:0000256" key="7">
    <source>
        <dbReference type="ARBA" id="ARBA00022833"/>
    </source>
</evidence>
<evidence type="ECO:0000259" key="17">
    <source>
        <dbReference type="Pfam" id="PF16491"/>
    </source>
</evidence>
<dbReference type="InterPro" id="IPR032456">
    <property type="entry name" value="Peptidase_M48_N"/>
</dbReference>
<dbReference type="Pfam" id="PF01435">
    <property type="entry name" value="Peptidase_M48"/>
    <property type="match status" value="1"/>
</dbReference>
<dbReference type="PANTHER" id="PTHR10120">
    <property type="entry name" value="CAAX PRENYL PROTEASE 1"/>
    <property type="match status" value="1"/>
</dbReference>
<dbReference type="GO" id="GO:0046872">
    <property type="term" value="F:metal ion binding"/>
    <property type="evidence" value="ECO:0007669"/>
    <property type="project" value="UniProtKB-UniRule"/>
</dbReference>
<keyword evidence="4 14" id="KW-0479">Metal-binding</keyword>
<feature type="domain" description="CAAX prenyl protease 1 N-terminal" evidence="17">
    <location>
        <begin position="44"/>
        <end position="233"/>
    </location>
</feature>
<dbReference type="CDD" id="cd07343">
    <property type="entry name" value="M48A_Zmpste24p_like"/>
    <property type="match status" value="1"/>
</dbReference>
<evidence type="ECO:0000256" key="5">
    <source>
        <dbReference type="ARBA" id="ARBA00022801"/>
    </source>
</evidence>
<protein>
    <recommendedName>
        <fullName evidence="15">CAAX prenyl protease</fullName>
        <ecNumber evidence="15">3.4.24.84</ecNumber>
    </recommendedName>
</protein>
<comment type="caution">
    <text evidence="15">Lacks conserved residue(s) required for the propagation of feature annotation.</text>
</comment>
<feature type="binding site" evidence="14">
    <location>
        <position position="385"/>
    </location>
    <ligand>
        <name>Zn(2+)</name>
        <dbReference type="ChEBI" id="CHEBI:29105"/>
        <note>catalytic</note>
    </ligand>
</feature>
<keyword evidence="9 15" id="KW-0482">Metalloprotease</keyword>
<dbReference type="InterPro" id="IPR027057">
    <property type="entry name" value="CAXX_Prtase_1"/>
</dbReference>
<evidence type="ECO:0000313" key="18">
    <source>
        <dbReference type="EMBL" id="GMM35143.1"/>
    </source>
</evidence>
<keyword evidence="6 15" id="KW-0256">Endoplasmic reticulum</keyword>
<feature type="active site" description="Proton donor" evidence="13">
    <location>
        <position position="389"/>
    </location>
</feature>
<keyword evidence="10 15" id="KW-0472">Membrane</keyword>
<dbReference type="GO" id="GO:0071586">
    <property type="term" value="P:CAAX-box protein processing"/>
    <property type="evidence" value="ECO:0007669"/>
    <property type="project" value="UniProtKB-UniRule"/>
</dbReference>
<evidence type="ECO:0000256" key="9">
    <source>
        <dbReference type="ARBA" id="ARBA00023049"/>
    </source>
</evidence>
<keyword evidence="3 15" id="KW-0812">Transmembrane</keyword>
<dbReference type="InterPro" id="IPR001915">
    <property type="entry name" value="Peptidase_M48"/>
</dbReference>